<sequence>MRSADRERLSLALMDARNHTLQLLARFEAALGERLEVPQAPDTLPPLWVAGHIAWLAEYWIARNPQRALGPRCPADAVRIGSVEPQADAWFDPRVRSHAERWSPALPPLEHVKAYLLDTLETTLDLLDKADDSDDALYFFRLALFHEDLRCEQLAVLAQTVGVPLGLQLPGGVQARPPLVLPATRWSLGWPDGGFALGVEQGAEAVAVPEFEIDAQAVSWAQFVEFIDDEGYDRPEFWHPQGWEWLEREAQIEGRRGPRHVEQIGVASGAVLQNLFGRAARMGPTQSVLHASWWEADAWARWAGRRLPTEAEWEVAAHAGARRGFRWGEVREWTAGTLRPWAGYHADAWSAHAELEPSSVFGIARVQRGASFATRARMKNLRARWWALPERDESFVGFRTCAL</sequence>
<evidence type="ECO:0000313" key="3">
    <source>
        <dbReference type="Proteomes" id="UP000541185"/>
    </source>
</evidence>
<gene>
    <name evidence="2" type="ORF">HHL11_23110</name>
</gene>
<organism evidence="2 3">
    <name type="scientific">Ramlibacter agri</name>
    <dbReference type="NCBI Taxonomy" id="2728837"/>
    <lineage>
        <taxon>Bacteria</taxon>
        <taxon>Pseudomonadati</taxon>
        <taxon>Pseudomonadota</taxon>
        <taxon>Betaproteobacteria</taxon>
        <taxon>Burkholderiales</taxon>
        <taxon>Comamonadaceae</taxon>
        <taxon>Ramlibacter</taxon>
    </lineage>
</organism>
<dbReference type="Pfam" id="PF03781">
    <property type="entry name" value="FGE-sulfatase"/>
    <property type="match status" value="1"/>
</dbReference>
<reference evidence="2 3" key="1">
    <citation type="submission" date="2020-04" db="EMBL/GenBank/DDBJ databases">
        <title>Ramlibacter sp. G-1-2-2 isolated from soil.</title>
        <authorList>
            <person name="Dahal R.H."/>
        </authorList>
    </citation>
    <scope>NUCLEOTIDE SEQUENCE [LARGE SCALE GENOMIC DNA]</scope>
    <source>
        <strain evidence="2 3">G-1-2-2</strain>
    </source>
</reference>
<dbReference type="Proteomes" id="UP000541185">
    <property type="component" value="Unassembled WGS sequence"/>
</dbReference>
<dbReference type="InterPro" id="IPR042095">
    <property type="entry name" value="SUMF_sf"/>
</dbReference>
<dbReference type="InterPro" id="IPR051043">
    <property type="entry name" value="Sulfatase_Mod_Factor_Kinase"/>
</dbReference>
<keyword evidence="3" id="KW-1185">Reference proteome</keyword>
<dbReference type="AlphaFoldDB" id="A0A848H813"/>
<dbReference type="InterPro" id="IPR005532">
    <property type="entry name" value="SUMF_dom"/>
</dbReference>
<feature type="domain" description="Sulfatase-modifying factor enzyme-like" evidence="1">
    <location>
        <begin position="194"/>
        <end position="328"/>
    </location>
</feature>
<dbReference type="InterPro" id="IPR016187">
    <property type="entry name" value="CTDL_fold"/>
</dbReference>
<dbReference type="SUPFAM" id="SSF56436">
    <property type="entry name" value="C-type lectin-like"/>
    <property type="match status" value="1"/>
</dbReference>
<dbReference type="Gene3D" id="3.90.1580.10">
    <property type="entry name" value="paralog of FGE (formylglycine-generating enzyme)"/>
    <property type="match status" value="1"/>
</dbReference>
<dbReference type="PANTHER" id="PTHR23150">
    <property type="entry name" value="SULFATASE MODIFYING FACTOR 1, 2"/>
    <property type="match status" value="1"/>
</dbReference>
<proteinExistence type="predicted"/>
<evidence type="ECO:0000259" key="1">
    <source>
        <dbReference type="Pfam" id="PF03781"/>
    </source>
</evidence>
<name>A0A848H813_9BURK</name>
<protein>
    <submittedName>
        <fullName evidence="2">SUMF1/EgtB/PvdO family nonheme iron enzyme</fullName>
    </submittedName>
</protein>
<comment type="caution">
    <text evidence="2">The sequence shown here is derived from an EMBL/GenBank/DDBJ whole genome shotgun (WGS) entry which is preliminary data.</text>
</comment>
<evidence type="ECO:0000313" key="2">
    <source>
        <dbReference type="EMBL" id="NML46654.1"/>
    </source>
</evidence>
<accession>A0A848H813</accession>
<dbReference type="PANTHER" id="PTHR23150:SF36">
    <property type="entry name" value="HERCYNINE OXYGENASE"/>
    <property type="match status" value="1"/>
</dbReference>
<dbReference type="EMBL" id="JABBFX010000002">
    <property type="protein sequence ID" value="NML46654.1"/>
    <property type="molecule type" value="Genomic_DNA"/>
</dbReference>